<dbReference type="Proteomes" id="UP000557717">
    <property type="component" value="Unassembled WGS sequence"/>
</dbReference>
<dbReference type="EMBL" id="JACHFD010000017">
    <property type="protein sequence ID" value="MBB5352935.1"/>
    <property type="molecule type" value="Genomic_DNA"/>
</dbReference>
<comment type="caution">
    <text evidence="1">The sequence shown here is derived from an EMBL/GenBank/DDBJ whole genome shotgun (WGS) entry which is preliminary data.</text>
</comment>
<proteinExistence type="predicted"/>
<gene>
    <name evidence="1" type="ORF">HNR46_003184</name>
</gene>
<protein>
    <submittedName>
        <fullName evidence="1">Uncharacterized protein</fullName>
    </submittedName>
</protein>
<reference evidence="1 2" key="1">
    <citation type="submission" date="2020-08" db="EMBL/GenBank/DDBJ databases">
        <title>Genomic Encyclopedia of Type Strains, Phase IV (KMG-IV): sequencing the most valuable type-strain genomes for metagenomic binning, comparative biology and taxonomic classification.</title>
        <authorList>
            <person name="Goeker M."/>
        </authorList>
    </citation>
    <scope>NUCLEOTIDE SEQUENCE [LARGE SCALE GENOMIC DNA]</scope>
    <source>
        <strain evidence="1 2">YC6886</strain>
    </source>
</reference>
<name>A0A840V4J0_9BACT</name>
<evidence type="ECO:0000313" key="1">
    <source>
        <dbReference type="EMBL" id="MBB5352935.1"/>
    </source>
</evidence>
<dbReference type="RefSeq" id="WP_184020387.1">
    <property type="nucleotide sequence ID" value="NZ_JACHFD010000017.1"/>
</dbReference>
<keyword evidence="2" id="KW-1185">Reference proteome</keyword>
<evidence type="ECO:0000313" key="2">
    <source>
        <dbReference type="Proteomes" id="UP000557717"/>
    </source>
</evidence>
<accession>A0A840V4J0</accession>
<dbReference type="AlphaFoldDB" id="A0A840V4J0"/>
<organism evidence="1 2">
    <name type="scientific">Haloferula luteola</name>
    <dbReference type="NCBI Taxonomy" id="595692"/>
    <lineage>
        <taxon>Bacteria</taxon>
        <taxon>Pseudomonadati</taxon>
        <taxon>Verrucomicrobiota</taxon>
        <taxon>Verrucomicrobiia</taxon>
        <taxon>Verrucomicrobiales</taxon>
        <taxon>Verrucomicrobiaceae</taxon>
        <taxon>Haloferula</taxon>
    </lineage>
</organism>
<sequence length="269" mass="29521">MKNLVLTLVAQSSRPLGSRAAIEAVVSRIAAVQGLTPKKFGFSEPLKLVWNSEWLDKLAPLYRQGGDIAFFRFSGAVSGSMTINTKSGSTAQLNEIKCSFEYSSVHDRLAEMEDLLRDLVVLTKADFAAITLGGGNPFSVDVANPENNVGEIGGHKVPQANPTGIRFLNSVWWINVFGPSYVDFFGRTALEGLSGYRSEFIAPGYFWLQPTAGPEEMWAFSGREAVERIKSELGRPKAFYGYEKGKPAFMLAYETPSFDLTELQTIPTA</sequence>